<keyword evidence="3" id="KW-0812">Transmembrane</keyword>
<accession>A0ABT9XWL5</accession>
<evidence type="ECO:0000313" key="6">
    <source>
        <dbReference type="Proteomes" id="UP001224122"/>
    </source>
</evidence>
<dbReference type="InterPro" id="IPR036163">
    <property type="entry name" value="HMA_dom_sf"/>
</dbReference>
<dbReference type="Gene3D" id="3.30.70.100">
    <property type="match status" value="1"/>
</dbReference>
<evidence type="ECO:0000256" key="1">
    <source>
        <dbReference type="ARBA" id="ARBA00022723"/>
    </source>
</evidence>
<evidence type="ECO:0000256" key="2">
    <source>
        <dbReference type="ARBA" id="ARBA00022967"/>
    </source>
</evidence>
<dbReference type="SUPFAM" id="SSF55008">
    <property type="entry name" value="HMA, heavy metal-associated domain"/>
    <property type="match status" value="1"/>
</dbReference>
<dbReference type="PROSITE" id="PS01047">
    <property type="entry name" value="HMA_1"/>
    <property type="match status" value="1"/>
</dbReference>
<name>A0ABT9XWL5_9BACI</name>
<evidence type="ECO:0000313" key="5">
    <source>
        <dbReference type="EMBL" id="MDQ0199968.1"/>
    </source>
</evidence>
<organism evidence="5 6">
    <name type="scientific">Neobacillus ginsengisoli</name>
    <dbReference type="NCBI Taxonomy" id="904295"/>
    <lineage>
        <taxon>Bacteria</taxon>
        <taxon>Bacillati</taxon>
        <taxon>Bacillota</taxon>
        <taxon>Bacilli</taxon>
        <taxon>Bacillales</taxon>
        <taxon>Bacillaceae</taxon>
        <taxon>Neobacillus</taxon>
    </lineage>
</organism>
<dbReference type="PRINTS" id="PR00942">
    <property type="entry name" value="CUATPASEI"/>
</dbReference>
<feature type="transmembrane region" description="Helical" evidence="3">
    <location>
        <begin position="95"/>
        <end position="115"/>
    </location>
</feature>
<keyword evidence="3" id="KW-0472">Membrane</keyword>
<proteinExistence type="predicted"/>
<sequence length="121" mass="13569">MSKEIKETNFQITGMSCAACAIRIEKGLNKLEGVNEATVNLALVRATVEYNPSLISAQEIIKRVETLGYGAISKEEKDEKVDHRLEQIKKQQGKFIFSAILSFPLLWAMVSHFSFTSSDEE</sequence>
<dbReference type="EMBL" id="JAUSTW010000005">
    <property type="protein sequence ID" value="MDQ0199968.1"/>
    <property type="molecule type" value="Genomic_DNA"/>
</dbReference>
<dbReference type="RefSeq" id="WP_370876221.1">
    <property type="nucleotide sequence ID" value="NZ_JAUSTW010000005.1"/>
</dbReference>
<dbReference type="Proteomes" id="UP001224122">
    <property type="component" value="Unassembled WGS sequence"/>
</dbReference>
<comment type="caution">
    <text evidence="5">The sequence shown here is derived from an EMBL/GenBank/DDBJ whole genome shotgun (WGS) entry which is preliminary data.</text>
</comment>
<protein>
    <submittedName>
        <fullName evidence="5">Cation transport ATPase</fullName>
    </submittedName>
</protein>
<dbReference type="Pfam" id="PF00403">
    <property type="entry name" value="HMA"/>
    <property type="match status" value="1"/>
</dbReference>
<dbReference type="InterPro" id="IPR006121">
    <property type="entry name" value="HMA_dom"/>
</dbReference>
<feature type="domain" description="HMA" evidence="4">
    <location>
        <begin position="6"/>
        <end position="72"/>
    </location>
</feature>
<keyword evidence="2" id="KW-1278">Translocase</keyword>
<evidence type="ECO:0000256" key="3">
    <source>
        <dbReference type="SAM" id="Phobius"/>
    </source>
</evidence>
<dbReference type="PANTHER" id="PTHR43520">
    <property type="entry name" value="ATP7, ISOFORM B"/>
    <property type="match status" value="1"/>
</dbReference>
<dbReference type="PANTHER" id="PTHR43520:SF8">
    <property type="entry name" value="P-TYPE CU(+) TRANSPORTER"/>
    <property type="match status" value="1"/>
</dbReference>
<dbReference type="InterPro" id="IPR017969">
    <property type="entry name" value="Heavy-metal-associated_CS"/>
</dbReference>
<dbReference type="PROSITE" id="PS50846">
    <property type="entry name" value="HMA_2"/>
    <property type="match status" value="1"/>
</dbReference>
<keyword evidence="1" id="KW-0479">Metal-binding</keyword>
<gene>
    <name evidence="5" type="ORF">J2S10_003151</name>
</gene>
<evidence type="ECO:0000259" key="4">
    <source>
        <dbReference type="PROSITE" id="PS50846"/>
    </source>
</evidence>
<dbReference type="CDD" id="cd00371">
    <property type="entry name" value="HMA"/>
    <property type="match status" value="1"/>
</dbReference>
<reference evidence="5 6" key="1">
    <citation type="submission" date="2023-07" db="EMBL/GenBank/DDBJ databases">
        <title>Genomic Encyclopedia of Type Strains, Phase IV (KMG-IV): sequencing the most valuable type-strain genomes for metagenomic binning, comparative biology and taxonomic classification.</title>
        <authorList>
            <person name="Goeker M."/>
        </authorList>
    </citation>
    <scope>NUCLEOTIDE SEQUENCE [LARGE SCALE GENOMIC DNA]</scope>
    <source>
        <strain evidence="5 6">DSM 27594</strain>
    </source>
</reference>
<keyword evidence="3" id="KW-1133">Transmembrane helix</keyword>
<keyword evidence="6" id="KW-1185">Reference proteome</keyword>